<dbReference type="InterPro" id="IPR012309">
    <property type="entry name" value="DNA_ligase_ATP-dep_C"/>
</dbReference>
<evidence type="ECO:0000259" key="5">
    <source>
        <dbReference type="PROSITE" id="PS50160"/>
    </source>
</evidence>
<dbReference type="InterPro" id="IPR050191">
    <property type="entry name" value="ATP-dep_DNA_ligase"/>
</dbReference>
<comment type="similarity">
    <text evidence="1">Belongs to the ATP-dependent DNA ligase family.</text>
</comment>
<comment type="catalytic activity">
    <reaction evidence="4">
        <text>ATP + (deoxyribonucleotide)n-3'-hydroxyl + 5'-phospho-(deoxyribonucleotide)m = (deoxyribonucleotide)n+m + AMP + diphosphate.</text>
        <dbReference type="EC" id="6.5.1.1"/>
    </reaction>
</comment>
<dbReference type="NCBIfam" id="TIGR02779">
    <property type="entry name" value="NHEJ_ligase_lig"/>
    <property type="match status" value="1"/>
</dbReference>
<dbReference type="Proteomes" id="UP000655410">
    <property type="component" value="Unassembled WGS sequence"/>
</dbReference>
<evidence type="ECO:0000313" key="7">
    <source>
        <dbReference type="Proteomes" id="UP000655410"/>
    </source>
</evidence>
<keyword evidence="7" id="KW-1185">Reference proteome</keyword>
<dbReference type="PANTHER" id="PTHR45674">
    <property type="entry name" value="DNA LIGASE 1/3 FAMILY MEMBER"/>
    <property type="match status" value="1"/>
</dbReference>
<sequence>MPFVPPMLATKGDRVPDGSDWVHEVKWDGIRVIVRVGDGGLTVWTRNGNERTREFPQLAGLASLDRDMVLDGELAAPDELGRPSFGALQRGGPARLYVFDLLALDGRSLVDLPWEARRAELESLHLGDDAWLVPPTYDDGEMLLEATGAQGLEGIVSKLRSAPYRPGVRSRDWLKFPHRPRRSVVIGGWRGEKGSDARLGALLVGEPTADGLVFRGRVGSGLAGRAGIALLPTLVEIGRADSPFVTPMAKADTVDTHWVEPVVVVDVESLGMTRDGRLRQPSYQGVRSDLVPADLEHQS</sequence>
<reference evidence="7" key="1">
    <citation type="journal article" date="2019" name="Int. J. Syst. Evol. Microbiol.">
        <title>The Global Catalogue of Microorganisms (GCM) 10K type strain sequencing project: providing services to taxonomists for standard genome sequencing and annotation.</title>
        <authorList>
            <consortium name="The Broad Institute Genomics Platform"/>
            <consortium name="The Broad Institute Genome Sequencing Center for Infectious Disease"/>
            <person name="Wu L."/>
            <person name="Ma J."/>
        </authorList>
    </citation>
    <scope>NUCLEOTIDE SEQUENCE [LARGE SCALE GENOMIC DNA]</scope>
    <source>
        <strain evidence="7">CGMCC 4.7371</strain>
    </source>
</reference>
<evidence type="ECO:0000313" key="6">
    <source>
        <dbReference type="EMBL" id="GGO93502.1"/>
    </source>
</evidence>
<dbReference type="Gene3D" id="3.30.470.30">
    <property type="entry name" value="DNA ligase/mRNA capping enzyme"/>
    <property type="match status" value="1"/>
</dbReference>
<dbReference type="Pfam" id="PF01068">
    <property type="entry name" value="DNA_ligase_A_M"/>
    <property type="match status" value="1"/>
</dbReference>
<dbReference type="EC" id="6.5.1.1" evidence="2"/>
<dbReference type="Gene3D" id="2.40.50.140">
    <property type="entry name" value="Nucleic acid-binding proteins"/>
    <property type="match status" value="1"/>
</dbReference>
<dbReference type="InterPro" id="IPR014146">
    <property type="entry name" value="LigD_ligase_dom"/>
</dbReference>
<dbReference type="PANTHER" id="PTHR45674:SF4">
    <property type="entry name" value="DNA LIGASE 1"/>
    <property type="match status" value="1"/>
</dbReference>
<evidence type="ECO:0000256" key="4">
    <source>
        <dbReference type="ARBA" id="ARBA00034003"/>
    </source>
</evidence>
<dbReference type="Pfam" id="PF04679">
    <property type="entry name" value="DNA_ligase_A_C"/>
    <property type="match status" value="1"/>
</dbReference>
<feature type="domain" description="ATP-dependent DNA ligase family profile" evidence="5">
    <location>
        <begin position="96"/>
        <end position="176"/>
    </location>
</feature>
<comment type="caution">
    <text evidence="6">The sequence shown here is derived from an EMBL/GenBank/DDBJ whole genome shotgun (WGS) entry which is preliminary data.</text>
</comment>
<dbReference type="SUPFAM" id="SSF56091">
    <property type="entry name" value="DNA ligase/mRNA capping enzyme, catalytic domain"/>
    <property type="match status" value="1"/>
</dbReference>
<proteinExistence type="inferred from homology"/>
<dbReference type="RefSeq" id="WP_229662941.1">
    <property type="nucleotide sequence ID" value="NZ_BMNI01000012.1"/>
</dbReference>
<dbReference type="PROSITE" id="PS50160">
    <property type="entry name" value="DNA_LIGASE_A3"/>
    <property type="match status" value="1"/>
</dbReference>
<dbReference type="InterPro" id="IPR016059">
    <property type="entry name" value="DNA_ligase_ATP-dep_CS"/>
</dbReference>
<dbReference type="EMBL" id="BMNI01000012">
    <property type="protein sequence ID" value="GGO93502.1"/>
    <property type="molecule type" value="Genomic_DNA"/>
</dbReference>
<accession>A0ABQ2NEH7</accession>
<dbReference type="InterPro" id="IPR012340">
    <property type="entry name" value="NA-bd_OB-fold"/>
</dbReference>
<dbReference type="SUPFAM" id="SSF50249">
    <property type="entry name" value="Nucleic acid-binding proteins"/>
    <property type="match status" value="1"/>
</dbReference>
<dbReference type="InterPro" id="IPR012310">
    <property type="entry name" value="DNA_ligase_ATP-dep_cent"/>
</dbReference>
<dbReference type="PROSITE" id="PS00697">
    <property type="entry name" value="DNA_LIGASE_A1"/>
    <property type="match status" value="1"/>
</dbReference>
<protein>
    <recommendedName>
        <fullName evidence="2">DNA ligase (ATP)</fullName>
        <ecNumber evidence="2">6.5.1.1</ecNumber>
    </recommendedName>
</protein>
<dbReference type="Gene3D" id="3.30.1490.70">
    <property type="match status" value="1"/>
</dbReference>
<dbReference type="CDD" id="cd07971">
    <property type="entry name" value="OBF_DNA_ligase_LigD"/>
    <property type="match status" value="1"/>
</dbReference>
<name>A0ABQ2NEH7_9ACTN</name>
<evidence type="ECO:0000256" key="3">
    <source>
        <dbReference type="ARBA" id="ARBA00022598"/>
    </source>
</evidence>
<dbReference type="CDD" id="cd07906">
    <property type="entry name" value="Adenylation_DNA_ligase_LigD_LigC"/>
    <property type="match status" value="1"/>
</dbReference>
<gene>
    <name evidence="6" type="ORF">GCM10011584_32360</name>
</gene>
<keyword evidence="3" id="KW-0436">Ligase</keyword>
<evidence type="ECO:0000256" key="1">
    <source>
        <dbReference type="ARBA" id="ARBA00007572"/>
    </source>
</evidence>
<organism evidence="6 7">
    <name type="scientific">Nocardioides phosphati</name>
    <dbReference type="NCBI Taxonomy" id="1867775"/>
    <lineage>
        <taxon>Bacteria</taxon>
        <taxon>Bacillati</taxon>
        <taxon>Actinomycetota</taxon>
        <taxon>Actinomycetes</taxon>
        <taxon>Propionibacteriales</taxon>
        <taxon>Nocardioidaceae</taxon>
        <taxon>Nocardioides</taxon>
    </lineage>
</organism>
<evidence type="ECO:0000256" key="2">
    <source>
        <dbReference type="ARBA" id="ARBA00012727"/>
    </source>
</evidence>